<dbReference type="GO" id="GO:0006633">
    <property type="term" value="P:fatty acid biosynthetic process"/>
    <property type="evidence" value="ECO:0007669"/>
    <property type="project" value="UniProtKB-KW"/>
</dbReference>
<comment type="similarity">
    <text evidence="2 8">Belongs to the short-chain dehydrogenases/reductases (SDR) family. FabI subfamily.</text>
</comment>
<dbReference type="GO" id="GO:0004318">
    <property type="term" value="F:enoyl-[acyl-carrier-protein] reductase (NADH) activity"/>
    <property type="evidence" value="ECO:0007669"/>
    <property type="project" value="UniProtKB-EC"/>
</dbReference>
<feature type="binding site" evidence="9">
    <location>
        <position position="95"/>
    </location>
    <ligand>
        <name>substrate</name>
    </ligand>
</feature>
<evidence type="ECO:0000313" key="12">
    <source>
        <dbReference type="Proteomes" id="UP000886812"/>
    </source>
</evidence>
<evidence type="ECO:0000256" key="3">
    <source>
        <dbReference type="ARBA" id="ARBA00022516"/>
    </source>
</evidence>
<sequence>MGDFLRLEGKKIVVAGTANRKSVAWFAAKTLEEAGAQVIYSVRSRERAASLAKLLEGKPLYVCDVEREEEISALAEAVARDFGNVDGLLHSIAFANYADGFKPFHETKRADFLQATAISAFSLVELARAFAPRMNAGASVVSVGISSQVTAANYGYMSPIKAALESASRFLAKSFSAQGIRFNSVNAGPLKTSASAGIPGYLKNYLFAEKLTMRKANVSTQEVADAIVWLLSPRSSGVNAQSLVVDAGMGWNFFDESVVEKATAL</sequence>
<keyword evidence="3 8" id="KW-0444">Lipid biosynthesis</keyword>
<keyword evidence="8 10" id="KW-0520">NAD</keyword>
<evidence type="ECO:0000256" key="9">
    <source>
        <dbReference type="PIRSR" id="PIRSR000094-2"/>
    </source>
</evidence>
<evidence type="ECO:0000256" key="2">
    <source>
        <dbReference type="ARBA" id="ARBA00009233"/>
    </source>
</evidence>
<reference evidence="11" key="2">
    <citation type="journal article" date="2021" name="PeerJ">
        <title>Extensive microbial diversity within the chicken gut microbiome revealed by metagenomics and culture.</title>
        <authorList>
            <person name="Gilroy R."/>
            <person name="Ravi A."/>
            <person name="Getino M."/>
            <person name="Pursley I."/>
            <person name="Horton D.L."/>
            <person name="Alikhan N.F."/>
            <person name="Baker D."/>
            <person name="Gharbi K."/>
            <person name="Hall N."/>
            <person name="Watson M."/>
            <person name="Adriaenssens E.M."/>
            <person name="Foster-Nyarko E."/>
            <person name="Jarju S."/>
            <person name="Secka A."/>
            <person name="Antonio M."/>
            <person name="Oren A."/>
            <person name="Chaudhuri R.R."/>
            <person name="La Ragione R."/>
            <person name="Hildebrand F."/>
            <person name="Pallen M.J."/>
        </authorList>
    </citation>
    <scope>NUCLEOTIDE SEQUENCE</scope>
    <source>
        <strain evidence="11">10669</strain>
    </source>
</reference>
<dbReference type="PANTHER" id="PTHR43159">
    <property type="entry name" value="ENOYL-[ACYL-CARRIER-PROTEIN] REDUCTASE"/>
    <property type="match status" value="1"/>
</dbReference>
<dbReference type="Gene3D" id="3.40.50.720">
    <property type="entry name" value="NAD(P)-binding Rossmann-like Domain"/>
    <property type="match status" value="1"/>
</dbReference>
<organism evidence="11 12">
    <name type="scientific">Candidatus Spyradosoma merdigallinarum</name>
    <dbReference type="NCBI Taxonomy" id="2840950"/>
    <lineage>
        <taxon>Bacteria</taxon>
        <taxon>Pseudomonadati</taxon>
        <taxon>Verrucomicrobiota</taxon>
        <taxon>Opitutia</taxon>
        <taxon>Opitutia incertae sedis</taxon>
        <taxon>Candidatus Spyradosoma</taxon>
    </lineage>
</organism>
<dbReference type="EMBL" id="DVOG01000091">
    <property type="protein sequence ID" value="HIV04220.1"/>
    <property type="molecule type" value="Genomic_DNA"/>
</dbReference>
<gene>
    <name evidence="11" type="ORF">IAC75_03605</name>
</gene>
<evidence type="ECO:0000256" key="8">
    <source>
        <dbReference type="PIRNR" id="PIRNR000094"/>
    </source>
</evidence>
<proteinExistence type="inferred from homology"/>
<evidence type="ECO:0000256" key="7">
    <source>
        <dbReference type="ARBA" id="ARBA00023160"/>
    </source>
</evidence>
<dbReference type="InterPro" id="IPR014358">
    <property type="entry name" value="Enoyl-ACP_Rdtase_NADH"/>
</dbReference>
<evidence type="ECO:0000256" key="1">
    <source>
        <dbReference type="ARBA" id="ARBA00005194"/>
    </source>
</evidence>
<evidence type="ECO:0000256" key="6">
    <source>
        <dbReference type="ARBA" id="ARBA00023098"/>
    </source>
</evidence>
<keyword evidence="6" id="KW-0443">Lipid metabolism</keyword>
<feature type="binding site" evidence="10">
    <location>
        <begin position="64"/>
        <end position="65"/>
    </location>
    <ligand>
        <name>NAD(+)</name>
        <dbReference type="ChEBI" id="CHEBI:57540"/>
    </ligand>
</feature>
<dbReference type="PANTHER" id="PTHR43159:SF2">
    <property type="entry name" value="ENOYL-[ACYL-CARRIER-PROTEIN] REDUCTASE [NADH], CHLOROPLASTIC"/>
    <property type="match status" value="1"/>
</dbReference>
<accession>A0A9D1NJU7</accession>
<name>A0A9D1NJU7_9BACT</name>
<comment type="pathway">
    <text evidence="1">Lipid metabolism; fatty acid biosynthesis.</text>
</comment>
<dbReference type="PIRSF" id="PIRSF000094">
    <property type="entry name" value="Enoyl-ACP_rdct"/>
    <property type="match status" value="1"/>
</dbReference>
<dbReference type="InterPro" id="IPR002347">
    <property type="entry name" value="SDR_fam"/>
</dbReference>
<comment type="caution">
    <text evidence="11">The sequence shown here is derived from an EMBL/GenBank/DDBJ whole genome shotgun (WGS) entry which is preliminary data.</text>
</comment>
<evidence type="ECO:0000313" key="11">
    <source>
        <dbReference type="EMBL" id="HIV04220.1"/>
    </source>
</evidence>
<keyword evidence="5 8" id="KW-0560">Oxidoreductase</keyword>
<reference evidence="11" key="1">
    <citation type="submission" date="2020-10" db="EMBL/GenBank/DDBJ databases">
        <authorList>
            <person name="Gilroy R."/>
        </authorList>
    </citation>
    <scope>NUCLEOTIDE SEQUENCE</scope>
    <source>
        <strain evidence="11">10669</strain>
    </source>
</reference>
<evidence type="ECO:0000256" key="4">
    <source>
        <dbReference type="ARBA" id="ARBA00022832"/>
    </source>
</evidence>
<feature type="binding site" evidence="10">
    <location>
        <position position="161"/>
    </location>
    <ligand>
        <name>NAD(+)</name>
        <dbReference type="ChEBI" id="CHEBI:57540"/>
    </ligand>
</feature>
<dbReference type="Proteomes" id="UP000886812">
    <property type="component" value="Unassembled WGS sequence"/>
</dbReference>
<protein>
    <recommendedName>
        <fullName evidence="8">Enoyl-[acyl-carrier-protein] reductase [NADH]</fullName>
        <ecNumber evidence="8">1.3.1.9</ecNumber>
    </recommendedName>
</protein>
<dbReference type="InterPro" id="IPR036291">
    <property type="entry name" value="NAD(P)-bd_dom_sf"/>
</dbReference>
<dbReference type="EC" id="1.3.1.9" evidence="8"/>
<keyword evidence="7 8" id="KW-0275">Fatty acid biosynthesis</keyword>
<evidence type="ECO:0000256" key="5">
    <source>
        <dbReference type="ARBA" id="ARBA00023002"/>
    </source>
</evidence>
<dbReference type="AlphaFoldDB" id="A0A9D1NJU7"/>
<dbReference type="Pfam" id="PF13561">
    <property type="entry name" value="adh_short_C2"/>
    <property type="match status" value="1"/>
</dbReference>
<feature type="binding site" evidence="10">
    <location>
        <position position="92"/>
    </location>
    <ligand>
        <name>NAD(+)</name>
        <dbReference type="ChEBI" id="CHEBI:57540"/>
    </ligand>
</feature>
<keyword evidence="4" id="KW-0276">Fatty acid metabolism</keyword>
<dbReference type="SUPFAM" id="SSF51735">
    <property type="entry name" value="NAD(P)-binding Rossmann-fold domains"/>
    <property type="match status" value="1"/>
</dbReference>
<comment type="catalytic activity">
    <reaction evidence="8">
        <text>a 2,3-saturated acyl-[ACP] + NAD(+) = a (2E)-enoyl-[ACP] + NADH + H(+)</text>
        <dbReference type="Rhea" id="RHEA:10240"/>
        <dbReference type="Rhea" id="RHEA-COMP:9925"/>
        <dbReference type="Rhea" id="RHEA-COMP:9926"/>
        <dbReference type="ChEBI" id="CHEBI:15378"/>
        <dbReference type="ChEBI" id="CHEBI:57540"/>
        <dbReference type="ChEBI" id="CHEBI:57945"/>
        <dbReference type="ChEBI" id="CHEBI:78784"/>
        <dbReference type="ChEBI" id="CHEBI:78785"/>
        <dbReference type="EC" id="1.3.1.9"/>
    </reaction>
</comment>
<evidence type="ECO:0000256" key="10">
    <source>
        <dbReference type="PIRSR" id="PIRSR000094-3"/>
    </source>
</evidence>
<feature type="binding site" evidence="10">
    <location>
        <position position="16"/>
    </location>
    <ligand>
        <name>NAD(+)</name>
        <dbReference type="ChEBI" id="CHEBI:57540"/>
    </ligand>
</feature>